<keyword evidence="6" id="KW-1185">Reference proteome</keyword>
<comment type="similarity">
    <text evidence="1 3">Belongs to the type-B carboxylesterase/lipase family.</text>
</comment>
<organism evidence="5 6">
    <name type="scientific">Alteromonas confluentis</name>
    <dbReference type="NCBI Taxonomy" id="1656094"/>
    <lineage>
        <taxon>Bacteria</taxon>
        <taxon>Pseudomonadati</taxon>
        <taxon>Pseudomonadota</taxon>
        <taxon>Gammaproteobacteria</taxon>
        <taxon>Alteromonadales</taxon>
        <taxon>Alteromonadaceae</taxon>
        <taxon>Alteromonas/Salinimonas group</taxon>
        <taxon>Alteromonas</taxon>
    </lineage>
</organism>
<dbReference type="InterPro" id="IPR029058">
    <property type="entry name" value="AB_hydrolase_fold"/>
</dbReference>
<dbReference type="EMBL" id="MDHN01000008">
    <property type="protein sequence ID" value="OFC71994.1"/>
    <property type="molecule type" value="Genomic_DNA"/>
</dbReference>
<comment type="caution">
    <text evidence="5">The sequence shown here is derived from an EMBL/GenBank/DDBJ whole genome shotgun (WGS) entry which is preliminary data.</text>
</comment>
<dbReference type="InterPro" id="IPR019819">
    <property type="entry name" value="Carboxylesterase_B_CS"/>
</dbReference>
<dbReference type="AlphaFoldDB" id="A0A1E7ZEV8"/>
<keyword evidence="3" id="KW-0732">Signal</keyword>
<proteinExistence type="inferred from homology"/>
<dbReference type="Proteomes" id="UP000175691">
    <property type="component" value="Unassembled WGS sequence"/>
</dbReference>
<name>A0A1E7ZEV8_9ALTE</name>
<feature type="chain" id="PRO_5009028649" description="Carboxylic ester hydrolase" evidence="3">
    <location>
        <begin position="24"/>
        <end position="540"/>
    </location>
</feature>
<dbReference type="InterPro" id="IPR050309">
    <property type="entry name" value="Type-B_Carboxylest/Lipase"/>
</dbReference>
<dbReference type="PROSITE" id="PS00122">
    <property type="entry name" value="CARBOXYLESTERASE_B_1"/>
    <property type="match status" value="1"/>
</dbReference>
<feature type="signal peptide" evidence="3">
    <location>
        <begin position="1"/>
        <end position="23"/>
    </location>
</feature>
<dbReference type="EC" id="3.1.1.-" evidence="3"/>
<reference evidence="5 6" key="1">
    <citation type="submission" date="2016-08" db="EMBL/GenBank/DDBJ databases">
        <authorList>
            <person name="Seilhamer J.J."/>
        </authorList>
    </citation>
    <scope>NUCLEOTIDE SEQUENCE [LARGE SCALE GENOMIC DNA]</scope>
    <source>
        <strain evidence="5 6">KCTC 42603</strain>
    </source>
</reference>
<feature type="domain" description="Carboxylesterase type B" evidence="4">
    <location>
        <begin position="35"/>
        <end position="511"/>
    </location>
</feature>
<dbReference type="InterPro" id="IPR019826">
    <property type="entry name" value="Carboxylesterase_B_AS"/>
</dbReference>
<dbReference type="Pfam" id="PF00135">
    <property type="entry name" value="COesterase"/>
    <property type="match status" value="1"/>
</dbReference>
<evidence type="ECO:0000256" key="3">
    <source>
        <dbReference type="RuleBase" id="RU361235"/>
    </source>
</evidence>
<sequence length="540" mass="57967">MKTRVFTLSAIAAVMLSACGEQAAEKPEASAPMNDTQVTIANGTIEGVKDDDILVFKGIPYAKPPVGENRWRSPQPVSEWDGVKATTDYGNDCAQKPFPSDAAPLGKEPAEDCLYVNVWAPQSGEGKRPVVVWIHGGGYVNGGASPATYDGSEFARAGVVFVSFNYRLGRFGFFAHPALSAAKEGPLGNYGFEDQIAAMKWVQENVEAFGGDASQVTIMGESAGGGSVHNLMQTPGARGTFQRAIIMSGGGRSLMGERYLDKGSNGQPSLEQIGVNFAEKHGIEGTGPEALAALRALPEEQVVDGLNLMALFMPQGGVVTYGGPVNDGEIVQGATQTMLEEGKVAKVPVMVGTTSQDIGFANFPDKDALFASFGEFAQAARDAYDPDGSADLQTLVASVGQDFTMQEPARFVAQQMTQMDENAYLYRYDYVAESVRDGKGTPHAAEIPFFFKTEDVKYPEFTQKDAAAADLVFSYVVSFIENGDPNVTRLPEWKPYDGEQHNMMHFNMDAEAVHGQDPWTERLNAVQGATEAFQASTGTE</sequence>
<dbReference type="PROSITE" id="PS00941">
    <property type="entry name" value="CARBOXYLESTERASE_B_2"/>
    <property type="match status" value="1"/>
</dbReference>
<dbReference type="STRING" id="1656094.BFC18_04625"/>
<evidence type="ECO:0000313" key="6">
    <source>
        <dbReference type="Proteomes" id="UP000175691"/>
    </source>
</evidence>
<dbReference type="RefSeq" id="WP_070123776.1">
    <property type="nucleotide sequence ID" value="NZ_MDHN01000008.1"/>
</dbReference>
<evidence type="ECO:0000259" key="4">
    <source>
        <dbReference type="Pfam" id="PF00135"/>
    </source>
</evidence>
<evidence type="ECO:0000256" key="1">
    <source>
        <dbReference type="ARBA" id="ARBA00005964"/>
    </source>
</evidence>
<accession>A0A1E7ZEV8</accession>
<protein>
    <recommendedName>
        <fullName evidence="3">Carboxylic ester hydrolase</fullName>
        <ecNumber evidence="3">3.1.1.-</ecNumber>
    </recommendedName>
</protein>
<dbReference type="PANTHER" id="PTHR11559">
    <property type="entry name" value="CARBOXYLESTERASE"/>
    <property type="match status" value="1"/>
</dbReference>
<keyword evidence="2 3" id="KW-0378">Hydrolase</keyword>
<dbReference type="PROSITE" id="PS51257">
    <property type="entry name" value="PROKAR_LIPOPROTEIN"/>
    <property type="match status" value="1"/>
</dbReference>
<gene>
    <name evidence="5" type="ORF">BFC18_04625</name>
</gene>
<evidence type="ECO:0000256" key="2">
    <source>
        <dbReference type="ARBA" id="ARBA00022801"/>
    </source>
</evidence>
<dbReference type="SUPFAM" id="SSF53474">
    <property type="entry name" value="alpha/beta-Hydrolases"/>
    <property type="match status" value="1"/>
</dbReference>
<dbReference type="GO" id="GO:0016787">
    <property type="term" value="F:hydrolase activity"/>
    <property type="evidence" value="ECO:0007669"/>
    <property type="project" value="UniProtKB-KW"/>
</dbReference>
<dbReference type="Gene3D" id="3.40.50.1820">
    <property type="entry name" value="alpha/beta hydrolase"/>
    <property type="match status" value="1"/>
</dbReference>
<evidence type="ECO:0000313" key="5">
    <source>
        <dbReference type="EMBL" id="OFC71994.1"/>
    </source>
</evidence>
<dbReference type="InterPro" id="IPR002018">
    <property type="entry name" value="CarbesteraseB"/>
</dbReference>